<dbReference type="EMBL" id="ML992670">
    <property type="protein sequence ID" value="KAF2213385.1"/>
    <property type="molecule type" value="Genomic_DNA"/>
</dbReference>
<sequence>MTYDVQQAHKWRSDTLRLLHPKHLENEKAKSQLRDSSAAIDAVAKHHAQMLDQDILTDLLRPMELPVHSQFLLELTQIYTIAGRLSIRLWSQRPSVACRFLHQLAHTPFDISSGILQAHALYKLDDPSDHSLDGRLTKILVHPALLTCGTHEAEHYDRQQVLAKAVVWLEG</sequence>
<dbReference type="OrthoDB" id="3643593at2759"/>
<proteinExistence type="predicted"/>
<dbReference type="Proteomes" id="UP000799539">
    <property type="component" value="Unassembled WGS sequence"/>
</dbReference>
<dbReference type="AlphaFoldDB" id="A0A6A6FIX3"/>
<name>A0A6A6FIX3_9PEZI</name>
<evidence type="ECO:0000313" key="2">
    <source>
        <dbReference type="Proteomes" id="UP000799539"/>
    </source>
</evidence>
<evidence type="ECO:0000313" key="1">
    <source>
        <dbReference type="EMBL" id="KAF2213385.1"/>
    </source>
</evidence>
<protein>
    <submittedName>
        <fullName evidence="1">Uncharacterized protein</fullName>
    </submittedName>
</protein>
<keyword evidence="2" id="KW-1185">Reference proteome</keyword>
<organism evidence="1 2">
    <name type="scientific">Cercospora zeae-maydis SCOH1-5</name>
    <dbReference type="NCBI Taxonomy" id="717836"/>
    <lineage>
        <taxon>Eukaryota</taxon>
        <taxon>Fungi</taxon>
        <taxon>Dikarya</taxon>
        <taxon>Ascomycota</taxon>
        <taxon>Pezizomycotina</taxon>
        <taxon>Dothideomycetes</taxon>
        <taxon>Dothideomycetidae</taxon>
        <taxon>Mycosphaerellales</taxon>
        <taxon>Mycosphaerellaceae</taxon>
        <taxon>Cercospora</taxon>
    </lineage>
</organism>
<reference evidence="1" key="1">
    <citation type="journal article" date="2020" name="Stud. Mycol.">
        <title>101 Dothideomycetes genomes: a test case for predicting lifestyles and emergence of pathogens.</title>
        <authorList>
            <person name="Haridas S."/>
            <person name="Albert R."/>
            <person name="Binder M."/>
            <person name="Bloem J."/>
            <person name="Labutti K."/>
            <person name="Salamov A."/>
            <person name="Andreopoulos B."/>
            <person name="Baker S."/>
            <person name="Barry K."/>
            <person name="Bills G."/>
            <person name="Bluhm B."/>
            <person name="Cannon C."/>
            <person name="Castanera R."/>
            <person name="Culley D."/>
            <person name="Daum C."/>
            <person name="Ezra D."/>
            <person name="Gonzalez J."/>
            <person name="Henrissat B."/>
            <person name="Kuo A."/>
            <person name="Liang C."/>
            <person name="Lipzen A."/>
            <person name="Lutzoni F."/>
            <person name="Magnuson J."/>
            <person name="Mondo S."/>
            <person name="Nolan M."/>
            <person name="Ohm R."/>
            <person name="Pangilinan J."/>
            <person name="Park H.-J."/>
            <person name="Ramirez L."/>
            <person name="Alfaro M."/>
            <person name="Sun H."/>
            <person name="Tritt A."/>
            <person name="Yoshinaga Y."/>
            <person name="Zwiers L.-H."/>
            <person name="Turgeon B."/>
            <person name="Goodwin S."/>
            <person name="Spatafora J."/>
            <person name="Crous P."/>
            <person name="Grigoriev I."/>
        </authorList>
    </citation>
    <scope>NUCLEOTIDE SEQUENCE</scope>
    <source>
        <strain evidence="1">SCOH1-5</strain>
    </source>
</reference>
<accession>A0A6A6FIX3</accession>
<gene>
    <name evidence="1" type="ORF">CERZMDRAFT_90437</name>
</gene>